<dbReference type="HOGENOM" id="CLU_008869_0_0_1"/>
<dbReference type="PANTHER" id="PTHR47842">
    <property type="entry name" value="EXPRESSED PROTEIN"/>
    <property type="match status" value="1"/>
</dbReference>
<dbReference type="SUPFAM" id="SSF53474">
    <property type="entry name" value="alpha/beta-Hydrolases"/>
    <property type="match status" value="1"/>
</dbReference>
<proteinExistence type="predicted"/>
<organism evidence="2 3">
    <name type="scientific">Stachybotrys chartarum (strain CBS 109288 / IBT 7711)</name>
    <name type="common">Toxic black mold</name>
    <name type="synonym">Stilbospora chartarum</name>
    <dbReference type="NCBI Taxonomy" id="1280523"/>
    <lineage>
        <taxon>Eukaryota</taxon>
        <taxon>Fungi</taxon>
        <taxon>Dikarya</taxon>
        <taxon>Ascomycota</taxon>
        <taxon>Pezizomycotina</taxon>
        <taxon>Sordariomycetes</taxon>
        <taxon>Hypocreomycetidae</taxon>
        <taxon>Hypocreales</taxon>
        <taxon>Stachybotryaceae</taxon>
        <taxon>Stachybotrys</taxon>
    </lineage>
</organism>
<keyword evidence="3" id="KW-1185">Reference proteome</keyword>
<dbReference type="OrthoDB" id="3248508at2759"/>
<evidence type="ECO:0000313" key="2">
    <source>
        <dbReference type="EMBL" id="KEY71226.1"/>
    </source>
</evidence>
<feature type="domain" description="AB hydrolase-1" evidence="1">
    <location>
        <begin position="33"/>
        <end position="175"/>
    </location>
</feature>
<name>A0A084B0Z7_STACB</name>
<dbReference type="Proteomes" id="UP000028045">
    <property type="component" value="Unassembled WGS sequence"/>
</dbReference>
<reference evidence="2 3" key="1">
    <citation type="journal article" date="2014" name="BMC Genomics">
        <title>Comparative genome sequencing reveals chemotype-specific gene clusters in the toxigenic black mold Stachybotrys.</title>
        <authorList>
            <person name="Semeiks J."/>
            <person name="Borek D."/>
            <person name="Otwinowski Z."/>
            <person name="Grishin N.V."/>
        </authorList>
    </citation>
    <scope>NUCLEOTIDE SEQUENCE [LARGE SCALE GENOMIC DNA]</scope>
    <source>
        <strain evidence="3">CBS 109288 / IBT 7711</strain>
    </source>
</reference>
<dbReference type="InterPro" id="IPR029058">
    <property type="entry name" value="AB_hydrolase_fold"/>
</dbReference>
<evidence type="ECO:0000259" key="1">
    <source>
        <dbReference type="Pfam" id="PF12697"/>
    </source>
</evidence>
<protein>
    <recommendedName>
        <fullName evidence="1">AB hydrolase-1 domain-containing protein</fullName>
    </recommendedName>
</protein>
<dbReference type="Pfam" id="PF12697">
    <property type="entry name" value="Abhydrolase_6"/>
    <property type="match status" value="1"/>
</dbReference>
<dbReference type="Gene3D" id="3.40.50.1820">
    <property type="entry name" value="alpha/beta hydrolase"/>
    <property type="match status" value="1"/>
</dbReference>
<sequence length="510" mass="57690">MASYIGLSESLPQYPIQSLEDSDHVAAQRKLLVIYIHGFCGSEESFGQFPSHVHCLLKQALRDTHVVYSKIYPQYETRNAMDIAVEIFSRWLEPHEDSQTDIILVAHSLGGILAAEAALLKKTSVSLGQQLRHHVVGTISMDCPFLGLNPGIIVPGILSLFRPKRKLEAKAQCYAADMLLESDCSALSQLLASSPSSPGVDAYFNPPFFNDKETLLRNPSSRTEVLQSFWLDNFQGWIREAINYYFSYWEYGRCMRHPQTLRLRYRQLRALEDADEFHPSRENPARQTGHVGRQSTIRFLNYFTASTQRPACRKPEAVPLVDGNADKNRLFEEAGTNLRLEAFCEDWGSISWNTPVNTLGYSQPTDTDVLGFKKRTKEEARKFTDGFVGQRQPRSLFHRLRGLFGRLAESLCLFISQPQDAQESQQSFAGAQLTAEVGINRENAANPVQARTFCLLPPKADPAWVRIFMEGTDEVDAHCSLFADDAPHYEELVLHMGKEIAQWIHDCNNI</sequence>
<dbReference type="AlphaFoldDB" id="A0A084B0Z7"/>
<dbReference type="InterPro" id="IPR000073">
    <property type="entry name" value="AB_hydrolase_1"/>
</dbReference>
<gene>
    <name evidence="2" type="ORF">S7711_02334</name>
</gene>
<accession>A0A084B0Z7</accession>
<evidence type="ECO:0000313" key="3">
    <source>
        <dbReference type="Proteomes" id="UP000028045"/>
    </source>
</evidence>
<dbReference type="EMBL" id="KL648338">
    <property type="protein sequence ID" value="KEY71226.1"/>
    <property type="molecule type" value="Genomic_DNA"/>
</dbReference>
<dbReference type="PANTHER" id="PTHR47842:SF3">
    <property type="entry name" value="DUF676 DOMAIN-CONTAINING PROTEIN"/>
    <property type="match status" value="1"/>
</dbReference>